<sequence>MPQVSCDTNDRSNRCVRRGRRKDGQVGKPATKTGRKGARAKKPRRQVKRSAEASKEDRANNIGRDSAAVKRRGPGRPRKHPVKAGGAEKGAGPSTRGRGGRGKDPVSKPGGGGGEAERECSLGGGGIYASVARDVLQLKGEVTVKDPATFMI</sequence>
<reference evidence="2 3" key="1">
    <citation type="journal article" date="2012" name="Genome Biol.">
        <title>Genome and low-iron response of an oceanic diatom adapted to chronic iron limitation.</title>
        <authorList>
            <person name="Lommer M."/>
            <person name="Specht M."/>
            <person name="Roy A.S."/>
            <person name="Kraemer L."/>
            <person name="Andreson R."/>
            <person name="Gutowska M.A."/>
            <person name="Wolf J."/>
            <person name="Bergner S.V."/>
            <person name="Schilhabel M.B."/>
            <person name="Klostermeier U.C."/>
            <person name="Beiko R.G."/>
            <person name="Rosenstiel P."/>
            <person name="Hippler M."/>
            <person name="Laroche J."/>
        </authorList>
    </citation>
    <scope>NUCLEOTIDE SEQUENCE [LARGE SCALE GENOMIC DNA]</scope>
    <source>
        <strain evidence="2 3">CCMP1005</strain>
    </source>
</reference>
<evidence type="ECO:0000313" key="3">
    <source>
        <dbReference type="Proteomes" id="UP000266841"/>
    </source>
</evidence>
<comment type="caution">
    <text evidence="2">The sequence shown here is derived from an EMBL/GenBank/DDBJ whole genome shotgun (WGS) entry which is preliminary data.</text>
</comment>
<name>K0TEV4_THAOC</name>
<dbReference type="EMBL" id="AGNL01006422">
    <property type="protein sequence ID" value="EJK72051.1"/>
    <property type="molecule type" value="Genomic_DNA"/>
</dbReference>
<feature type="compositionally biased region" description="Basic residues" evidence="1">
    <location>
        <begin position="69"/>
        <end position="82"/>
    </location>
</feature>
<feature type="compositionally biased region" description="Basic and acidic residues" evidence="1">
    <location>
        <begin position="49"/>
        <end position="59"/>
    </location>
</feature>
<evidence type="ECO:0000313" key="2">
    <source>
        <dbReference type="EMBL" id="EJK72051.1"/>
    </source>
</evidence>
<protein>
    <submittedName>
        <fullName evidence="2">Uncharacterized protein</fullName>
    </submittedName>
</protein>
<feature type="compositionally biased region" description="Basic residues" evidence="1">
    <location>
        <begin position="33"/>
        <end position="48"/>
    </location>
</feature>
<keyword evidence="3" id="KW-1185">Reference proteome</keyword>
<proteinExistence type="predicted"/>
<dbReference type="Proteomes" id="UP000266841">
    <property type="component" value="Unassembled WGS sequence"/>
</dbReference>
<dbReference type="AlphaFoldDB" id="K0TEV4"/>
<feature type="region of interest" description="Disordered" evidence="1">
    <location>
        <begin position="1"/>
        <end position="122"/>
    </location>
</feature>
<evidence type="ECO:0000256" key="1">
    <source>
        <dbReference type="SAM" id="MobiDB-lite"/>
    </source>
</evidence>
<accession>K0TEV4</accession>
<gene>
    <name evidence="2" type="ORF">THAOC_06458</name>
</gene>
<organism evidence="2 3">
    <name type="scientific">Thalassiosira oceanica</name>
    <name type="common">Marine diatom</name>
    <dbReference type="NCBI Taxonomy" id="159749"/>
    <lineage>
        <taxon>Eukaryota</taxon>
        <taxon>Sar</taxon>
        <taxon>Stramenopiles</taxon>
        <taxon>Ochrophyta</taxon>
        <taxon>Bacillariophyta</taxon>
        <taxon>Coscinodiscophyceae</taxon>
        <taxon>Thalassiosirophycidae</taxon>
        <taxon>Thalassiosirales</taxon>
        <taxon>Thalassiosiraceae</taxon>
        <taxon>Thalassiosira</taxon>
    </lineage>
</organism>